<feature type="compositionally biased region" description="Basic residues" evidence="1">
    <location>
        <begin position="53"/>
        <end position="64"/>
    </location>
</feature>
<dbReference type="AlphaFoldDB" id="A0A0V8JSV5"/>
<reference evidence="2 3" key="1">
    <citation type="submission" date="2015-11" db="EMBL/GenBank/DDBJ databases">
        <title>Bacillus caseinolyticus sp nov.</title>
        <authorList>
            <person name="Dastager S.G."/>
            <person name="Mawlankar R."/>
        </authorList>
    </citation>
    <scope>NUCLEOTIDE SEQUENCE [LARGE SCALE GENOMIC DNA]</scope>
    <source>
        <strain evidence="2 3">SGD-V-76</strain>
    </source>
</reference>
<keyword evidence="3" id="KW-1185">Reference proteome</keyword>
<comment type="caution">
    <text evidence="2">The sequence shown here is derived from an EMBL/GenBank/DDBJ whole genome shotgun (WGS) entry which is preliminary data.</text>
</comment>
<sequence>MGTLRGEMEKWNKLNHVLNEKDTRETEQPPKRKKKETFSERELRELMGTNRSTYHRSRGAIRQK</sequence>
<dbReference type="Proteomes" id="UP000053681">
    <property type="component" value="Unassembled WGS sequence"/>
</dbReference>
<organism evidence="2 3">
    <name type="scientific">Priestia veravalensis</name>
    <dbReference type="NCBI Taxonomy" id="1414648"/>
    <lineage>
        <taxon>Bacteria</taxon>
        <taxon>Bacillati</taxon>
        <taxon>Bacillota</taxon>
        <taxon>Bacilli</taxon>
        <taxon>Bacillales</taxon>
        <taxon>Bacillaceae</taxon>
        <taxon>Priestia</taxon>
    </lineage>
</organism>
<protein>
    <submittedName>
        <fullName evidence="2">Uncharacterized protein</fullName>
    </submittedName>
</protein>
<gene>
    <name evidence="2" type="ORF">AS180_00195</name>
</gene>
<evidence type="ECO:0000313" key="3">
    <source>
        <dbReference type="Proteomes" id="UP000053681"/>
    </source>
</evidence>
<dbReference type="RefSeq" id="WP_062686173.1">
    <property type="nucleotide sequence ID" value="NZ_KQ758627.1"/>
</dbReference>
<name>A0A0V8JSV5_9BACI</name>
<proteinExistence type="predicted"/>
<dbReference type="EMBL" id="LNQP01000001">
    <property type="protein sequence ID" value="KSU89824.1"/>
    <property type="molecule type" value="Genomic_DNA"/>
</dbReference>
<accession>A0A0V8JSV5</accession>
<feature type="compositionally biased region" description="Basic and acidic residues" evidence="1">
    <location>
        <begin position="1"/>
        <end position="45"/>
    </location>
</feature>
<evidence type="ECO:0000313" key="2">
    <source>
        <dbReference type="EMBL" id="KSU89824.1"/>
    </source>
</evidence>
<evidence type="ECO:0000256" key="1">
    <source>
        <dbReference type="SAM" id="MobiDB-lite"/>
    </source>
</evidence>
<feature type="region of interest" description="Disordered" evidence="1">
    <location>
        <begin position="1"/>
        <end position="64"/>
    </location>
</feature>